<sequence length="119" mass="13620">MTHLQASLVLRWSIKHCRIWKSQSLDPHIRSASSFSNVACSRRITWPTIFGPCDSPAFSEHSTNSACCIDGSVQNWPPIKDSRQITMLEPLQTFSTNMKIDCAVEKKYKSKLKQRNKNH</sequence>
<dbReference type="EMBL" id="BPLR01007573">
    <property type="protein sequence ID" value="GIY18027.1"/>
    <property type="molecule type" value="Genomic_DNA"/>
</dbReference>
<accession>A0AAV4RD47</accession>
<keyword evidence="2" id="KW-1185">Reference proteome</keyword>
<reference evidence="1 2" key="1">
    <citation type="submission" date="2021-06" db="EMBL/GenBank/DDBJ databases">
        <title>Caerostris extrusa draft genome.</title>
        <authorList>
            <person name="Kono N."/>
            <person name="Arakawa K."/>
        </authorList>
    </citation>
    <scope>NUCLEOTIDE SEQUENCE [LARGE SCALE GENOMIC DNA]</scope>
</reference>
<organism evidence="1 2">
    <name type="scientific">Caerostris extrusa</name>
    <name type="common">Bark spider</name>
    <name type="synonym">Caerostris bankana</name>
    <dbReference type="NCBI Taxonomy" id="172846"/>
    <lineage>
        <taxon>Eukaryota</taxon>
        <taxon>Metazoa</taxon>
        <taxon>Ecdysozoa</taxon>
        <taxon>Arthropoda</taxon>
        <taxon>Chelicerata</taxon>
        <taxon>Arachnida</taxon>
        <taxon>Araneae</taxon>
        <taxon>Araneomorphae</taxon>
        <taxon>Entelegynae</taxon>
        <taxon>Araneoidea</taxon>
        <taxon>Araneidae</taxon>
        <taxon>Caerostris</taxon>
    </lineage>
</organism>
<evidence type="ECO:0000313" key="1">
    <source>
        <dbReference type="EMBL" id="GIY18027.1"/>
    </source>
</evidence>
<gene>
    <name evidence="1" type="ORF">CEXT_427161</name>
</gene>
<proteinExistence type="predicted"/>
<dbReference type="AlphaFoldDB" id="A0AAV4RD47"/>
<name>A0AAV4RD47_CAEEX</name>
<dbReference type="Proteomes" id="UP001054945">
    <property type="component" value="Unassembled WGS sequence"/>
</dbReference>
<protein>
    <submittedName>
        <fullName evidence="1">Uncharacterized protein</fullName>
    </submittedName>
</protein>
<evidence type="ECO:0000313" key="2">
    <source>
        <dbReference type="Proteomes" id="UP001054945"/>
    </source>
</evidence>
<comment type="caution">
    <text evidence="1">The sequence shown here is derived from an EMBL/GenBank/DDBJ whole genome shotgun (WGS) entry which is preliminary data.</text>
</comment>